<reference evidence="1" key="1">
    <citation type="journal article" date="2015" name="Nature">
        <title>Complex archaea that bridge the gap between prokaryotes and eukaryotes.</title>
        <authorList>
            <person name="Spang A."/>
            <person name="Saw J.H."/>
            <person name="Jorgensen S.L."/>
            <person name="Zaremba-Niedzwiedzka K."/>
            <person name="Martijn J."/>
            <person name="Lind A.E."/>
            <person name="van Eijk R."/>
            <person name="Schleper C."/>
            <person name="Guy L."/>
            <person name="Ettema T.J."/>
        </authorList>
    </citation>
    <scope>NUCLEOTIDE SEQUENCE</scope>
</reference>
<accession>A0A0F9DAI8</accession>
<comment type="caution">
    <text evidence="1">The sequence shown here is derived from an EMBL/GenBank/DDBJ whole genome shotgun (WGS) entry which is preliminary data.</text>
</comment>
<sequence>MAFIRYKQRGEKWYAYEIIAYWDSISKKPKQKSKYLGVAKSKGGKISKPGKQLIMTTEKSIVDFGDTYLLKLLAENNGFFNLLRKLFKEFDTIISLIFYQITEGAAMCNCQEWFEGNIANKLFPKARLESQSISRIINYLGKDDVQSKFFKTYIDKFFKGTHNVLIDSTALPSSINDSL</sequence>
<dbReference type="AlphaFoldDB" id="A0A0F9DAI8"/>
<name>A0A0F9DAI8_9ZZZZ</name>
<organism evidence="1">
    <name type="scientific">marine sediment metagenome</name>
    <dbReference type="NCBI Taxonomy" id="412755"/>
    <lineage>
        <taxon>unclassified sequences</taxon>
        <taxon>metagenomes</taxon>
        <taxon>ecological metagenomes</taxon>
    </lineage>
</organism>
<protein>
    <recommendedName>
        <fullName evidence="2">Transposase IS4-like domain-containing protein</fullName>
    </recommendedName>
</protein>
<gene>
    <name evidence="1" type="ORF">LCGC14_2569570</name>
</gene>
<evidence type="ECO:0008006" key="2">
    <source>
        <dbReference type="Google" id="ProtNLM"/>
    </source>
</evidence>
<feature type="non-terminal residue" evidence="1">
    <location>
        <position position="179"/>
    </location>
</feature>
<evidence type="ECO:0000313" key="1">
    <source>
        <dbReference type="EMBL" id="KKL09068.1"/>
    </source>
</evidence>
<proteinExistence type="predicted"/>
<dbReference type="EMBL" id="LAZR01042628">
    <property type="protein sequence ID" value="KKL09068.1"/>
    <property type="molecule type" value="Genomic_DNA"/>
</dbReference>